<evidence type="ECO:0000313" key="2">
    <source>
        <dbReference type="Proteomes" id="UP001630127"/>
    </source>
</evidence>
<dbReference type="Proteomes" id="UP001630127">
    <property type="component" value="Unassembled WGS sequence"/>
</dbReference>
<dbReference type="AlphaFoldDB" id="A0ABD2XSM6"/>
<accession>A0ABD2XSM6</accession>
<name>A0ABD2XSM6_9GENT</name>
<proteinExistence type="predicted"/>
<gene>
    <name evidence="1" type="ORF">ACH5RR_040933</name>
</gene>
<reference evidence="1 2" key="1">
    <citation type="submission" date="2024-11" db="EMBL/GenBank/DDBJ databases">
        <title>A near-complete genome assembly of Cinchona calisaya.</title>
        <authorList>
            <person name="Lian D.C."/>
            <person name="Zhao X.W."/>
            <person name="Wei L."/>
        </authorList>
    </citation>
    <scope>NUCLEOTIDE SEQUENCE [LARGE SCALE GENOMIC DNA]</scope>
    <source>
        <tissue evidence="1">Nenye</tissue>
    </source>
</reference>
<sequence length="99" mass="11868">MDMHWKLKQQSIHPDVFPFRLTLGEKSLIPMLITDSNMGKKELTSTETILNTVKTENPNNLQKRMFLLTFWIVQWPMRVSMNEMDVTFIKDNMDNYMWL</sequence>
<dbReference type="EMBL" id="JBJUIK010000017">
    <property type="protein sequence ID" value="KAL3498201.1"/>
    <property type="molecule type" value="Genomic_DNA"/>
</dbReference>
<organism evidence="1 2">
    <name type="scientific">Cinchona calisaya</name>
    <dbReference type="NCBI Taxonomy" id="153742"/>
    <lineage>
        <taxon>Eukaryota</taxon>
        <taxon>Viridiplantae</taxon>
        <taxon>Streptophyta</taxon>
        <taxon>Embryophyta</taxon>
        <taxon>Tracheophyta</taxon>
        <taxon>Spermatophyta</taxon>
        <taxon>Magnoliopsida</taxon>
        <taxon>eudicotyledons</taxon>
        <taxon>Gunneridae</taxon>
        <taxon>Pentapetalae</taxon>
        <taxon>asterids</taxon>
        <taxon>lamiids</taxon>
        <taxon>Gentianales</taxon>
        <taxon>Rubiaceae</taxon>
        <taxon>Cinchonoideae</taxon>
        <taxon>Cinchoneae</taxon>
        <taxon>Cinchona</taxon>
    </lineage>
</organism>
<protein>
    <submittedName>
        <fullName evidence="1">Uncharacterized protein</fullName>
    </submittedName>
</protein>
<keyword evidence="2" id="KW-1185">Reference proteome</keyword>
<comment type="caution">
    <text evidence="1">The sequence shown here is derived from an EMBL/GenBank/DDBJ whole genome shotgun (WGS) entry which is preliminary data.</text>
</comment>
<evidence type="ECO:0000313" key="1">
    <source>
        <dbReference type="EMBL" id="KAL3498201.1"/>
    </source>
</evidence>